<feature type="region of interest" description="Disordered" evidence="10">
    <location>
        <begin position="1"/>
        <end position="66"/>
    </location>
</feature>
<evidence type="ECO:0000256" key="7">
    <source>
        <dbReference type="ARBA" id="ARBA00023242"/>
    </source>
</evidence>
<evidence type="ECO:0008006" key="15">
    <source>
        <dbReference type="Google" id="ProtNLM"/>
    </source>
</evidence>
<evidence type="ECO:0000256" key="5">
    <source>
        <dbReference type="ARBA" id="ARBA00022771"/>
    </source>
</evidence>
<dbReference type="EMBL" id="JAUEPU010000004">
    <property type="protein sequence ID" value="KAK0502639.1"/>
    <property type="molecule type" value="Genomic_DNA"/>
</dbReference>
<evidence type="ECO:0000256" key="4">
    <source>
        <dbReference type="ARBA" id="ARBA00022723"/>
    </source>
</evidence>
<keyword evidence="7" id="KW-0539">Nucleus</keyword>
<dbReference type="AlphaFoldDB" id="A0AA39QJ69"/>
<comment type="subcellular location">
    <subcellularLocation>
        <location evidence="1">Nucleus</location>
    </subcellularLocation>
</comment>
<feature type="domain" description="N-acetyltransferase ESCO zinc-finger" evidence="11">
    <location>
        <begin position="73"/>
        <end position="110"/>
    </location>
</feature>
<feature type="compositionally biased region" description="Low complexity" evidence="10">
    <location>
        <begin position="22"/>
        <end position="34"/>
    </location>
</feature>
<feature type="domain" description="N-acetyltransferase ESCO acetyl-transferase" evidence="12">
    <location>
        <begin position="261"/>
        <end position="321"/>
    </location>
</feature>
<proteinExistence type="inferred from homology"/>
<dbReference type="GO" id="GO:0007064">
    <property type="term" value="P:mitotic sister chromatid cohesion"/>
    <property type="evidence" value="ECO:0007669"/>
    <property type="project" value="TreeGrafter"/>
</dbReference>
<reference evidence="13" key="1">
    <citation type="submission" date="2023-06" db="EMBL/GenBank/DDBJ databases">
        <authorList>
            <consortium name="Lawrence Berkeley National Laboratory"/>
            <person name="Ahrendt S."/>
            <person name="Sahu N."/>
            <person name="Indic B."/>
            <person name="Wong-Bajracharya J."/>
            <person name="Merenyi Z."/>
            <person name="Ke H.-M."/>
            <person name="Monk M."/>
            <person name="Kocsube S."/>
            <person name="Drula E."/>
            <person name="Lipzen A."/>
            <person name="Balint B."/>
            <person name="Henrissat B."/>
            <person name="Andreopoulos B."/>
            <person name="Martin F.M."/>
            <person name="Harder C.B."/>
            <person name="Rigling D."/>
            <person name="Ford K.L."/>
            <person name="Foster G.D."/>
            <person name="Pangilinan J."/>
            <person name="Papanicolaou A."/>
            <person name="Barry K."/>
            <person name="LaButti K."/>
            <person name="Viragh M."/>
            <person name="Koriabine M."/>
            <person name="Yan M."/>
            <person name="Riley R."/>
            <person name="Champramary S."/>
            <person name="Plett K.L."/>
            <person name="Tsai I.J."/>
            <person name="Slot J."/>
            <person name="Sipos G."/>
            <person name="Plett J."/>
            <person name="Nagy L.G."/>
            <person name="Grigoriev I.V."/>
        </authorList>
    </citation>
    <scope>NUCLEOTIDE SEQUENCE</scope>
    <source>
        <strain evidence="13">HWK02</strain>
    </source>
</reference>
<dbReference type="Gene3D" id="3.40.630.30">
    <property type="match status" value="1"/>
</dbReference>
<keyword evidence="4" id="KW-0479">Metal-binding</keyword>
<evidence type="ECO:0000313" key="14">
    <source>
        <dbReference type="Proteomes" id="UP001175228"/>
    </source>
</evidence>
<comment type="similarity">
    <text evidence="2">Belongs to the acetyltransferase family. ECO subfamily.</text>
</comment>
<dbReference type="GO" id="GO:0000785">
    <property type="term" value="C:chromatin"/>
    <property type="evidence" value="ECO:0007669"/>
    <property type="project" value="TreeGrafter"/>
</dbReference>
<dbReference type="CDD" id="cd04301">
    <property type="entry name" value="NAT_SF"/>
    <property type="match status" value="1"/>
</dbReference>
<dbReference type="Proteomes" id="UP001175228">
    <property type="component" value="Unassembled WGS sequence"/>
</dbReference>
<comment type="caution">
    <text evidence="13">The sequence shown here is derived from an EMBL/GenBank/DDBJ whole genome shotgun (WGS) entry which is preliminary data.</text>
</comment>
<evidence type="ECO:0000256" key="1">
    <source>
        <dbReference type="ARBA" id="ARBA00004123"/>
    </source>
</evidence>
<dbReference type="Pfam" id="PF13878">
    <property type="entry name" value="zf-C2H2_3"/>
    <property type="match status" value="1"/>
</dbReference>
<dbReference type="GO" id="GO:0061733">
    <property type="term" value="F:protein-lysine-acetyltransferase activity"/>
    <property type="evidence" value="ECO:0007669"/>
    <property type="project" value="TreeGrafter"/>
</dbReference>
<keyword evidence="14" id="KW-1185">Reference proteome</keyword>
<keyword evidence="8" id="KW-0131">Cell cycle</keyword>
<evidence type="ECO:0000259" key="11">
    <source>
        <dbReference type="Pfam" id="PF13878"/>
    </source>
</evidence>
<dbReference type="Pfam" id="PF13880">
    <property type="entry name" value="Acetyltransf_13"/>
    <property type="match status" value="1"/>
</dbReference>
<keyword evidence="5" id="KW-0863">Zinc-finger</keyword>
<evidence type="ECO:0000313" key="13">
    <source>
        <dbReference type="EMBL" id="KAK0502639.1"/>
    </source>
</evidence>
<evidence type="ECO:0000259" key="12">
    <source>
        <dbReference type="Pfam" id="PF13880"/>
    </source>
</evidence>
<protein>
    <recommendedName>
        <fullName evidence="15">N-acetyltransferase ECO1</fullName>
    </recommendedName>
</protein>
<dbReference type="PANTHER" id="PTHR45884">
    <property type="entry name" value="N-ACETYLTRANSFERASE ECO"/>
    <property type="match status" value="1"/>
</dbReference>
<dbReference type="GO" id="GO:0005634">
    <property type="term" value="C:nucleus"/>
    <property type="evidence" value="ECO:0007669"/>
    <property type="project" value="UniProtKB-SubCell"/>
</dbReference>
<dbReference type="InterPro" id="IPR016181">
    <property type="entry name" value="Acyl_CoA_acyltransferase"/>
</dbReference>
<accession>A0AA39QJ69</accession>
<dbReference type="InterPro" id="IPR028009">
    <property type="entry name" value="ESCO_Acetyltransf_dom"/>
</dbReference>
<gene>
    <name evidence="13" type="ORF">EDD18DRAFT_600151</name>
</gene>
<sequence>MPSNITRTYSARRNRVYPPSSPSSGLSSSPAPTTSKKRPLQERSNDSSPPAKRVKKDVPTKTATKSRQKSLTQLHFCIDQSIIRTCSICGLSYTKGVPDDEALHRSHCSRVQRGMEWGREERQENEKAGVIEVASCVMLKDGTRGRIISVRADAGGKVGSKLSTLFNTINISLSSPELSRKTLQASRAFLFLVPASKVASTREKIVGCVIAERISTAMAIAEPRDNAVSNNSPAPINTESLVVVDTDTGIFCHPKPLPTPLGIPRLFVSKAHRRQGIASKLLSAAARTSIQGCVLDPRKGQVAFTQPTGDGNAVMRRWGGGGVRIYVE</sequence>
<name>A0AA39QJ69_9AGAR</name>
<evidence type="ECO:0000256" key="2">
    <source>
        <dbReference type="ARBA" id="ARBA00005816"/>
    </source>
</evidence>
<evidence type="ECO:0000256" key="10">
    <source>
        <dbReference type="SAM" id="MobiDB-lite"/>
    </source>
</evidence>
<dbReference type="InterPro" id="IPR028005">
    <property type="entry name" value="AcTrfase_ESCO_Znf_dom"/>
</dbReference>
<evidence type="ECO:0000256" key="6">
    <source>
        <dbReference type="ARBA" id="ARBA00022833"/>
    </source>
</evidence>
<dbReference type="SUPFAM" id="SSF55729">
    <property type="entry name" value="Acyl-CoA N-acyltransferases (Nat)"/>
    <property type="match status" value="1"/>
</dbReference>
<keyword evidence="3" id="KW-0808">Transferase</keyword>
<keyword evidence="9" id="KW-0012">Acyltransferase</keyword>
<keyword evidence="6" id="KW-0862">Zinc</keyword>
<organism evidence="13 14">
    <name type="scientific">Armillaria luteobubalina</name>
    <dbReference type="NCBI Taxonomy" id="153913"/>
    <lineage>
        <taxon>Eukaryota</taxon>
        <taxon>Fungi</taxon>
        <taxon>Dikarya</taxon>
        <taxon>Basidiomycota</taxon>
        <taxon>Agaricomycotina</taxon>
        <taxon>Agaricomycetes</taxon>
        <taxon>Agaricomycetidae</taxon>
        <taxon>Agaricales</taxon>
        <taxon>Marasmiineae</taxon>
        <taxon>Physalacriaceae</taxon>
        <taxon>Armillaria</taxon>
    </lineage>
</organism>
<evidence type="ECO:0000256" key="8">
    <source>
        <dbReference type="ARBA" id="ARBA00023306"/>
    </source>
</evidence>
<dbReference type="GO" id="GO:0008270">
    <property type="term" value="F:zinc ion binding"/>
    <property type="evidence" value="ECO:0007669"/>
    <property type="project" value="UniProtKB-KW"/>
</dbReference>
<evidence type="ECO:0000256" key="3">
    <source>
        <dbReference type="ARBA" id="ARBA00022679"/>
    </source>
</evidence>
<evidence type="ECO:0000256" key="9">
    <source>
        <dbReference type="ARBA" id="ARBA00023315"/>
    </source>
</evidence>
<dbReference type="PANTHER" id="PTHR45884:SF2">
    <property type="entry name" value="N-ACETYLTRANSFERASE ECO"/>
    <property type="match status" value="1"/>
</dbReference>